<feature type="compositionally biased region" description="Acidic residues" evidence="8">
    <location>
        <begin position="193"/>
        <end position="205"/>
    </location>
</feature>
<keyword evidence="5" id="KW-0539">Nucleus</keyword>
<dbReference type="PANTHER" id="PTHR23183:SF0">
    <property type="entry name" value="NUCLEOLAR PROTEIN 14"/>
    <property type="match status" value="1"/>
</dbReference>
<dbReference type="PANTHER" id="PTHR23183">
    <property type="entry name" value="NOP14"/>
    <property type="match status" value="1"/>
</dbReference>
<comment type="caution">
    <text evidence="9">The sequence shown here is derived from an EMBL/GenBank/DDBJ whole genome shotgun (WGS) entry which is preliminary data.</text>
</comment>
<feature type="region of interest" description="Disordered" evidence="8">
    <location>
        <begin position="1"/>
        <end position="45"/>
    </location>
</feature>
<feature type="region of interest" description="Disordered" evidence="8">
    <location>
        <begin position="137"/>
        <end position="216"/>
    </location>
</feature>
<sequence length="815" mass="93025">MAGSQLKQLKAALKEGGLTGQTNVKRRKSTKKAPSETRRDDKQQVIDRIREQFNPFEIKVNRQKRDLDTRSIKGAQGKPGISKQIGEDQRRAAYEAKKAAKNKTSVMRDRRFGESDSTMTPEEKMLERFTREKQMQSKMSMFSLDDDEDDDVFGEDGLTHYGKSLADDFQVDDDLKNGSDDDDFLKPKKRSLDDDEDDHGADVEAEAAPQRKKTKAEVMKEVMAKSKYYKQQRQLVQERVEEDIMDLDEDFDDVMGDLRSVPKPKKSAFAEPVPEGGMANYNQVVKELALDKRAAPADRTKTDEELRKERADKMRELENARLRRMEAMDNEGAPAVADDLDDDFWVQGSGDEGEGFAVGSENEESAEEEEDDNEDEESEVKAKSKAVVCPSSHPSWLAILEDIPFKETVTQANRIVKTFAPHLQAGNKEKLATFTRVLFQHILYISEVEELVNDADFKEVQEGLISTVKKLSEKYNNDLTEALRDKIQEIHERIVDSLAGEEDADFPMVSDLAFFAVVGRLYSTSDHYHLVVTPASIVMGEALEQVKYDTLQKLVAGVFIAQTFLTYQRISKRYIPEVTFFLQKALLSLIPGNVNDFRVSASPDAKFELPKTLSTTPSTLRISDLEREPEDEAAYKTGVLSRVLSVIELALDTYKDKTALIEFSAPFTVILEKLSALYPSHKQISAVTLKFTRLLKFAQDERKPLTLQHHKKLAIASFAPKFEENFNPEKKSYDPDRQRQEINKMRAQIKQEKKLALKELRKDTRFEARQQIKEKKESYADYHSKMARILNTINTVEGAEKNEYEREKKLRKGKK</sequence>
<evidence type="ECO:0000256" key="8">
    <source>
        <dbReference type="SAM" id="MobiDB-lite"/>
    </source>
</evidence>
<evidence type="ECO:0000256" key="4">
    <source>
        <dbReference type="ARBA" id="ARBA00022552"/>
    </source>
</evidence>
<dbReference type="InterPro" id="IPR007276">
    <property type="entry name" value="Nop14"/>
</dbReference>
<comment type="function">
    <text evidence="6">Involved in nucleolar processing of pre-18S ribosomal RNA. Has a role in the nuclear export of 40S pre-ribosomal subunit to the cytoplasm.</text>
</comment>
<dbReference type="VEuPathDB" id="FungiDB:BON22_1550"/>
<proteinExistence type="inferred from homology"/>
<dbReference type="EMBL" id="MPUK01000002">
    <property type="protein sequence ID" value="ONH68705.1"/>
    <property type="molecule type" value="Genomic_DNA"/>
</dbReference>
<reference evidence="10" key="1">
    <citation type="journal article" date="2017" name="Genome Announc.">
        <title>Genome sequences of Cyberlindnera fabianii 65, Pichia kudriavzevii 129, and Saccharomyces cerevisiae 131 isolated from fermented masau fruits in Zimbabwe.</title>
        <authorList>
            <person name="van Rijswijck I.M.H."/>
            <person name="Derks M.F.L."/>
            <person name="Abee T."/>
            <person name="de Ridder D."/>
            <person name="Smid E.J."/>
        </authorList>
    </citation>
    <scope>NUCLEOTIDE SEQUENCE [LARGE SCALE GENOMIC DNA]</scope>
    <source>
        <strain evidence="10">65</strain>
    </source>
</reference>
<evidence type="ECO:0000256" key="6">
    <source>
        <dbReference type="ARBA" id="ARBA00024695"/>
    </source>
</evidence>
<comment type="subcellular location">
    <subcellularLocation>
        <location evidence="1">Nucleus</location>
        <location evidence="1">Nucleolus</location>
    </subcellularLocation>
</comment>
<evidence type="ECO:0000256" key="2">
    <source>
        <dbReference type="ARBA" id="ARBA00007466"/>
    </source>
</evidence>
<keyword evidence="7" id="KW-0175">Coiled coil</keyword>
<dbReference type="GO" id="GO:0032040">
    <property type="term" value="C:small-subunit processome"/>
    <property type="evidence" value="ECO:0007669"/>
    <property type="project" value="InterPro"/>
</dbReference>
<dbReference type="GO" id="GO:0030692">
    <property type="term" value="C:Noc4p-Nop14p complex"/>
    <property type="evidence" value="ECO:0007669"/>
    <property type="project" value="TreeGrafter"/>
</dbReference>
<gene>
    <name evidence="9" type="ORF">BON22_1550</name>
</gene>
<feature type="compositionally biased region" description="Basic and acidic residues" evidence="8">
    <location>
        <begin position="173"/>
        <end position="192"/>
    </location>
</feature>
<accession>A0A1V2LAP5</accession>
<feature type="compositionally biased region" description="Acidic residues" evidence="8">
    <location>
        <begin position="144"/>
        <end position="154"/>
    </location>
</feature>
<comment type="similarity">
    <text evidence="2">Belongs to the NOP14 family.</text>
</comment>
<feature type="compositionally biased region" description="Basic and acidic residues" evidence="8">
    <location>
        <begin position="33"/>
        <end position="45"/>
    </location>
</feature>
<evidence type="ECO:0000313" key="9">
    <source>
        <dbReference type="EMBL" id="ONH68705.1"/>
    </source>
</evidence>
<dbReference type="Pfam" id="PF04147">
    <property type="entry name" value="Nop14"/>
    <property type="match status" value="2"/>
</dbReference>
<evidence type="ECO:0000313" key="10">
    <source>
        <dbReference type="Proteomes" id="UP000189513"/>
    </source>
</evidence>
<feature type="region of interest" description="Disordered" evidence="8">
    <location>
        <begin position="255"/>
        <end position="276"/>
    </location>
</feature>
<evidence type="ECO:0000256" key="3">
    <source>
        <dbReference type="ARBA" id="ARBA00022517"/>
    </source>
</evidence>
<keyword evidence="3" id="KW-0690">Ribosome biogenesis</keyword>
<dbReference type="AlphaFoldDB" id="A0A1V2LAP5"/>
<dbReference type="STRING" id="36022.A0A1V2LAP5"/>
<dbReference type="OMA" id="KSCWPSL"/>
<feature type="compositionally biased region" description="Basic and acidic residues" evidence="8">
    <location>
        <begin position="60"/>
        <end position="71"/>
    </location>
</feature>
<evidence type="ECO:0000256" key="7">
    <source>
        <dbReference type="SAM" id="Coils"/>
    </source>
</evidence>
<feature type="compositionally biased region" description="Basic and acidic residues" evidence="8">
    <location>
        <begin position="85"/>
        <end position="98"/>
    </location>
</feature>
<evidence type="ECO:0000256" key="1">
    <source>
        <dbReference type="ARBA" id="ARBA00004604"/>
    </source>
</evidence>
<dbReference type="GO" id="GO:0030490">
    <property type="term" value="P:maturation of SSU-rRNA"/>
    <property type="evidence" value="ECO:0007669"/>
    <property type="project" value="TreeGrafter"/>
</dbReference>
<feature type="coiled-coil region" evidence="7">
    <location>
        <begin position="303"/>
        <end position="330"/>
    </location>
</feature>
<feature type="region of interest" description="Disordered" evidence="8">
    <location>
        <begin position="60"/>
        <end position="124"/>
    </location>
</feature>
<keyword evidence="10" id="KW-1185">Reference proteome</keyword>
<dbReference type="Proteomes" id="UP000189513">
    <property type="component" value="Unassembled WGS sequence"/>
</dbReference>
<feature type="compositionally biased region" description="Acidic residues" evidence="8">
    <location>
        <begin position="361"/>
        <end position="378"/>
    </location>
</feature>
<organism evidence="9 10">
    <name type="scientific">Cyberlindnera fabianii</name>
    <name type="common">Yeast</name>
    <name type="synonym">Hansenula fabianii</name>
    <dbReference type="NCBI Taxonomy" id="36022"/>
    <lineage>
        <taxon>Eukaryota</taxon>
        <taxon>Fungi</taxon>
        <taxon>Dikarya</taxon>
        <taxon>Ascomycota</taxon>
        <taxon>Saccharomycotina</taxon>
        <taxon>Saccharomycetes</taxon>
        <taxon>Phaffomycetales</taxon>
        <taxon>Phaffomycetaceae</taxon>
        <taxon>Cyberlindnera</taxon>
    </lineage>
</organism>
<feature type="region of interest" description="Disordered" evidence="8">
    <location>
        <begin position="341"/>
        <end position="385"/>
    </location>
</feature>
<protein>
    <submittedName>
        <fullName evidence="9">Putative nucleolar complex protein 14</fullName>
    </submittedName>
</protein>
<keyword evidence="4" id="KW-0698">rRNA processing</keyword>
<evidence type="ECO:0000256" key="5">
    <source>
        <dbReference type="ARBA" id="ARBA00023242"/>
    </source>
</evidence>
<name>A0A1V2LAP5_CYBFA</name>